<dbReference type="Gene3D" id="2.60.40.10">
    <property type="entry name" value="Immunoglobulins"/>
    <property type="match status" value="1"/>
</dbReference>
<protein>
    <submittedName>
        <fullName evidence="2">Uncharacterized protein</fullName>
    </submittedName>
</protein>
<dbReference type="RefSeq" id="WP_141849189.1">
    <property type="nucleotide sequence ID" value="NZ_BAAAPR010000007.1"/>
</dbReference>
<proteinExistence type="predicted"/>
<dbReference type="Proteomes" id="UP000317893">
    <property type="component" value="Unassembled WGS sequence"/>
</dbReference>
<dbReference type="EMBL" id="VFMN01000001">
    <property type="protein sequence ID" value="TQJ09895.1"/>
    <property type="molecule type" value="Genomic_DNA"/>
</dbReference>
<feature type="signal peptide" evidence="1">
    <location>
        <begin position="1"/>
        <end position="27"/>
    </location>
</feature>
<evidence type="ECO:0000313" key="2">
    <source>
        <dbReference type="EMBL" id="TQJ09895.1"/>
    </source>
</evidence>
<accession>A0A542E3J1</accession>
<reference evidence="2 3" key="1">
    <citation type="submission" date="2019-06" db="EMBL/GenBank/DDBJ databases">
        <title>Sequencing the genomes of 1000 actinobacteria strains.</title>
        <authorList>
            <person name="Klenk H.-P."/>
        </authorList>
    </citation>
    <scope>NUCLEOTIDE SEQUENCE [LARGE SCALE GENOMIC DNA]</scope>
    <source>
        <strain evidence="2 3">DSM 18607</strain>
    </source>
</reference>
<dbReference type="OrthoDB" id="2082707at2"/>
<keyword evidence="1" id="KW-0732">Signal</keyword>
<evidence type="ECO:0000256" key="1">
    <source>
        <dbReference type="SAM" id="SignalP"/>
    </source>
</evidence>
<sequence length="224" mass="22169">MSHPSIPRPAAAVAALLLLGVVGPTLSAGPACAVTATRGSLVATSLRVEGRAQPGSYVVARSTTSIAGARADRSGSYRVEASGFRAPDCRVTVSDGGGTPTATVALTGCTPSVSPVPPVPAPPTGSCVITPRAPVVLPAGRPTAFYVETTGCDTTTGSGATPTPVRWTVVAGSIPTGLTGPTVQGTTATALIGTPGVPGTYRFTLEVVDQVGAKDQETFTVTVG</sequence>
<dbReference type="Pfam" id="PF05345">
    <property type="entry name" value="He_PIG"/>
    <property type="match status" value="1"/>
</dbReference>
<gene>
    <name evidence="2" type="ORF">FB458_3011</name>
</gene>
<keyword evidence="3" id="KW-1185">Reference proteome</keyword>
<organism evidence="2 3">
    <name type="scientific">Lapillicoccus jejuensis</name>
    <dbReference type="NCBI Taxonomy" id="402171"/>
    <lineage>
        <taxon>Bacteria</taxon>
        <taxon>Bacillati</taxon>
        <taxon>Actinomycetota</taxon>
        <taxon>Actinomycetes</taxon>
        <taxon>Micrococcales</taxon>
        <taxon>Intrasporangiaceae</taxon>
        <taxon>Lapillicoccus</taxon>
    </lineage>
</organism>
<name>A0A542E3J1_9MICO</name>
<dbReference type="GO" id="GO:0005975">
    <property type="term" value="P:carbohydrate metabolic process"/>
    <property type="evidence" value="ECO:0007669"/>
    <property type="project" value="UniProtKB-ARBA"/>
</dbReference>
<feature type="chain" id="PRO_5039487930" evidence="1">
    <location>
        <begin position="28"/>
        <end position="224"/>
    </location>
</feature>
<dbReference type="InterPro" id="IPR013783">
    <property type="entry name" value="Ig-like_fold"/>
</dbReference>
<comment type="caution">
    <text evidence="2">The sequence shown here is derived from an EMBL/GenBank/DDBJ whole genome shotgun (WGS) entry which is preliminary data.</text>
</comment>
<evidence type="ECO:0000313" key="3">
    <source>
        <dbReference type="Proteomes" id="UP000317893"/>
    </source>
</evidence>
<dbReference type="AlphaFoldDB" id="A0A542E3J1"/>